<dbReference type="Proteomes" id="UP000299102">
    <property type="component" value="Unassembled WGS sequence"/>
</dbReference>
<accession>A0A4C1TDL3</accession>
<dbReference type="EMBL" id="BGZK01000050">
    <property type="protein sequence ID" value="GBP12205.1"/>
    <property type="molecule type" value="Genomic_DNA"/>
</dbReference>
<reference evidence="1 2" key="1">
    <citation type="journal article" date="2019" name="Commun. Biol.">
        <title>The bagworm genome reveals a unique fibroin gene that provides high tensile strength.</title>
        <authorList>
            <person name="Kono N."/>
            <person name="Nakamura H."/>
            <person name="Ohtoshi R."/>
            <person name="Tomita M."/>
            <person name="Numata K."/>
            <person name="Arakawa K."/>
        </authorList>
    </citation>
    <scope>NUCLEOTIDE SEQUENCE [LARGE SCALE GENOMIC DNA]</scope>
</reference>
<organism evidence="1 2">
    <name type="scientific">Eumeta variegata</name>
    <name type="common">Bagworm moth</name>
    <name type="synonym">Eumeta japonica</name>
    <dbReference type="NCBI Taxonomy" id="151549"/>
    <lineage>
        <taxon>Eukaryota</taxon>
        <taxon>Metazoa</taxon>
        <taxon>Ecdysozoa</taxon>
        <taxon>Arthropoda</taxon>
        <taxon>Hexapoda</taxon>
        <taxon>Insecta</taxon>
        <taxon>Pterygota</taxon>
        <taxon>Neoptera</taxon>
        <taxon>Endopterygota</taxon>
        <taxon>Lepidoptera</taxon>
        <taxon>Glossata</taxon>
        <taxon>Ditrysia</taxon>
        <taxon>Tineoidea</taxon>
        <taxon>Psychidae</taxon>
        <taxon>Oiketicinae</taxon>
        <taxon>Eumeta</taxon>
    </lineage>
</organism>
<keyword evidence="2" id="KW-1185">Reference proteome</keyword>
<gene>
    <name evidence="1" type="ORF">EVAR_6384_1</name>
</gene>
<dbReference type="AlphaFoldDB" id="A0A4C1TDL3"/>
<protein>
    <submittedName>
        <fullName evidence="1">Uncharacterized protein</fullName>
    </submittedName>
</protein>
<evidence type="ECO:0000313" key="2">
    <source>
        <dbReference type="Proteomes" id="UP000299102"/>
    </source>
</evidence>
<name>A0A4C1TDL3_EUMVA</name>
<evidence type="ECO:0000313" key="1">
    <source>
        <dbReference type="EMBL" id="GBP12205.1"/>
    </source>
</evidence>
<sequence length="187" mass="20925">MAIRRRTRLIDIAHGVSELKLRSSDRITCGTYDRWAKKVLERRPWAGRRSMSQPPAGRTVDLVKVRPRAKASITYNNNDMTHTYLPEGGATSALPASWVEIRDSMERGLKKGECGDGGIGHRNSHSPEIRNSRGCYFTSVFGESGISSPVELTRFCAATKMERDAAAIKQQFTIEYYADAKSRDISQ</sequence>
<proteinExistence type="predicted"/>
<comment type="caution">
    <text evidence="1">The sequence shown here is derived from an EMBL/GenBank/DDBJ whole genome shotgun (WGS) entry which is preliminary data.</text>
</comment>